<dbReference type="PRINTS" id="PR00038">
    <property type="entry name" value="HTHLUXR"/>
</dbReference>
<dbReference type="PANTHER" id="PTHR43214">
    <property type="entry name" value="TWO-COMPONENT RESPONSE REGULATOR"/>
    <property type="match status" value="1"/>
</dbReference>
<dbReference type="Gene3D" id="3.40.50.2300">
    <property type="match status" value="1"/>
</dbReference>
<comment type="caution">
    <text evidence="6">The sequence shown here is derived from an EMBL/GenBank/DDBJ whole genome shotgun (WGS) entry which is preliminary data.</text>
</comment>
<dbReference type="SMART" id="SM00421">
    <property type="entry name" value="HTH_LUXR"/>
    <property type="match status" value="1"/>
</dbReference>
<evidence type="ECO:0000256" key="1">
    <source>
        <dbReference type="ARBA" id="ARBA00022553"/>
    </source>
</evidence>
<dbReference type="CDD" id="cd06170">
    <property type="entry name" value="LuxR_C_like"/>
    <property type="match status" value="1"/>
</dbReference>
<dbReference type="CDD" id="cd17535">
    <property type="entry name" value="REC_NarL-like"/>
    <property type="match status" value="1"/>
</dbReference>
<keyword evidence="2" id="KW-0238">DNA-binding</keyword>
<reference evidence="6" key="1">
    <citation type="submission" date="2022-01" db="EMBL/GenBank/DDBJ databases">
        <title>Genome-Based Taxonomic Classification of the Phylum Actinobacteria.</title>
        <authorList>
            <person name="Gao Y."/>
        </authorList>
    </citation>
    <scope>NUCLEOTIDE SEQUENCE</scope>
    <source>
        <strain evidence="6">KLBMP 8922</strain>
    </source>
</reference>
<dbReference type="GO" id="GO:0006355">
    <property type="term" value="P:regulation of DNA-templated transcription"/>
    <property type="evidence" value="ECO:0007669"/>
    <property type="project" value="InterPro"/>
</dbReference>
<dbReference type="SUPFAM" id="SSF46894">
    <property type="entry name" value="C-terminal effector domain of the bipartite response regulators"/>
    <property type="match status" value="1"/>
</dbReference>
<dbReference type="InterPro" id="IPR000792">
    <property type="entry name" value="Tscrpt_reg_LuxR_C"/>
</dbReference>
<dbReference type="PROSITE" id="PS00622">
    <property type="entry name" value="HTH_LUXR_1"/>
    <property type="match status" value="1"/>
</dbReference>
<dbReference type="GO" id="GO:0003677">
    <property type="term" value="F:DNA binding"/>
    <property type="evidence" value="ECO:0007669"/>
    <property type="project" value="UniProtKB-KW"/>
</dbReference>
<dbReference type="PROSITE" id="PS50110">
    <property type="entry name" value="RESPONSE_REGULATORY"/>
    <property type="match status" value="1"/>
</dbReference>
<dbReference type="EMBL" id="JAKFHA010000025">
    <property type="protein sequence ID" value="MCF2531642.1"/>
    <property type="molecule type" value="Genomic_DNA"/>
</dbReference>
<evidence type="ECO:0000313" key="6">
    <source>
        <dbReference type="EMBL" id="MCF2531642.1"/>
    </source>
</evidence>
<organism evidence="6 7">
    <name type="scientific">Yinghuangia soli</name>
    <dbReference type="NCBI Taxonomy" id="2908204"/>
    <lineage>
        <taxon>Bacteria</taxon>
        <taxon>Bacillati</taxon>
        <taxon>Actinomycetota</taxon>
        <taxon>Actinomycetes</taxon>
        <taxon>Kitasatosporales</taxon>
        <taxon>Streptomycetaceae</taxon>
        <taxon>Yinghuangia</taxon>
    </lineage>
</organism>
<keyword evidence="1 3" id="KW-0597">Phosphoprotein</keyword>
<dbReference type="AlphaFoldDB" id="A0AA41Q7K4"/>
<dbReference type="InterPro" id="IPR058245">
    <property type="entry name" value="NreC/VraR/RcsB-like_REC"/>
</dbReference>
<evidence type="ECO:0000256" key="3">
    <source>
        <dbReference type="PROSITE-ProRule" id="PRU00169"/>
    </source>
</evidence>
<feature type="domain" description="HTH luxR-type" evidence="4">
    <location>
        <begin position="152"/>
        <end position="217"/>
    </location>
</feature>
<accession>A0AA41Q7K4</accession>
<dbReference type="GO" id="GO:0000160">
    <property type="term" value="P:phosphorelay signal transduction system"/>
    <property type="evidence" value="ECO:0007669"/>
    <property type="project" value="InterPro"/>
</dbReference>
<dbReference type="SMART" id="SM00448">
    <property type="entry name" value="REC"/>
    <property type="match status" value="1"/>
</dbReference>
<dbReference type="RefSeq" id="WP_235056290.1">
    <property type="nucleotide sequence ID" value="NZ_JAKFHA010000025.1"/>
</dbReference>
<dbReference type="SUPFAM" id="SSF52172">
    <property type="entry name" value="CheY-like"/>
    <property type="match status" value="1"/>
</dbReference>
<dbReference type="InterPro" id="IPR011006">
    <property type="entry name" value="CheY-like_superfamily"/>
</dbReference>
<dbReference type="Pfam" id="PF00072">
    <property type="entry name" value="Response_reg"/>
    <property type="match status" value="1"/>
</dbReference>
<dbReference type="InterPro" id="IPR016032">
    <property type="entry name" value="Sig_transdc_resp-reg_C-effctor"/>
</dbReference>
<keyword evidence="7" id="KW-1185">Reference proteome</keyword>
<proteinExistence type="predicted"/>
<feature type="modified residue" description="4-aspartylphosphate" evidence="3">
    <location>
        <position position="63"/>
    </location>
</feature>
<dbReference type="Pfam" id="PF00196">
    <property type="entry name" value="GerE"/>
    <property type="match status" value="1"/>
</dbReference>
<evidence type="ECO:0000256" key="2">
    <source>
        <dbReference type="ARBA" id="ARBA00023125"/>
    </source>
</evidence>
<gene>
    <name evidence="6" type="ORF">LZ495_31105</name>
</gene>
<sequence length="227" mass="23507">MASAIPAARPIRVLIADDHPVVRRGMSALLASLDGVAVVAEAASGEEALREVQLSRPDVVVMDIQMPAMDGIEATRRLAALAPGVAVLVVTMFEDDETVLSAMRAGARGYVLKGAEQEEILASIRAVAAGQVVMGPHVAARLLGHLDPAPGPPVPFPELTAREREVLDRVARGDSNARVAAELALAAKTVANHLSAIFAKLEVGSRAEAVILAREHGLGGPGPGARP</sequence>
<evidence type="ECO:0000313" key="7">
    <source>
        <dbReference type="Proteomes" id="UP001165378"/>
    </source>
</evidence>
<dbReference type="Proteomes" id="UP001165378">
    <property type="component" value="Unassembled WGS sequence"/>
</dbReference>
<dbReference type="PROSITE" id="PS50043">
    <property type="entry name" value="HTH_LUXR_2"/>
    <property type="match status" value="1"/>
</dbReference>
<evidence type="ECO:0000259" key="4">
    <source>
        <dbReference type="PROSITE" id="PS50043"/>
    </source>
</evidence>
<evidence type="ECO:0000259" key="5">
    <source>
        <dbReference type="PROSITE" id="PS50110"/>
    </source>
</evidence>
<feature type="domain" description="Response regulatory" evidence="5">
    <location>
        <begin position="12"/>
        <end position="128"/>
    </location>
</feature>
<name>A0AA41Q7K4_9ACTN</name>
<protein>
    <submittedName>
        <fullName evidence="6">Response regulator transcription factor</fullName>
    </submittedName>
</protein>
<dbReference type="InterPro" id="IPR039420">
    <property type="entry name" value="WalR-like"/>
</dbReference>
<dbReference type="InterPro" id="IPR001789">
    <property type="entry name" value="Sig_transdc_resp-reg_receiver"/>
</dbReference>